<feature type="domain" description="Beta-lactamase-related" evidence="3">
    <location>
        <begin position="326"/>
        <end position="638"/>
    </location>
</feature>
<dbReference type="InterPro" id="IPR001466">
    <property type="entry name" value="Beta-lactam-related"/>
</dbReference>
<dbReference type="AlphaFoldDB" id="A0A0D3J8T2"/>
<evidence type="ECO:0000256" key="1">
    <source>
        <dbReference type="ARBA" id="ARBA00022801"/>
    </source>
</evidence>
<sequence>MLSAAAPLMLWLLLLFAATVCVVESRPRWRSARGAHGTRASLLVGYQVPATAADRLYSDLPYVRKHVLAPLVAHLASDLLLYLSLPELRQPALIAHHLLTGALAHLATHPVPYTHHYILFFAGAAELSNLPLGWIELCKCDLGLEACGGYSAARAVFAASFVTLRLLLWPAVTVRFWSDSLLALRGDVACASRGAVYAACLPRLPTAFRSTVLCGGGWFAAALLLQGGLSFMNDAVATLGRPVPFSRRLWQTLDRLLAWTLTANAAATARVWAASAESTAHPALAPAMVLSFLTFIPSRLCEVWGRMAAYKGGAAVPLPAEFLSEVETMMAEHEVPGLSLSVIHNYEVVETAQLGVLVKGGEKKACSLSKPPTDIALLQFVQQGALSLDEPANEGLKSWQIPDGPYTKGGAIPVRRLLTHSAGLSAGFYPGYLRGSPIPPSTTSVLEGGTAPDGTVITSEAVRPILEMGKQWCYSGGDARSLMVVKELLEDLDPLAKEDFAAFMAKKVLGPLGMNRSTYVAPYPEADLVNTAMGHPWDPRGSFKEYPSQSVAGLWTTAEDLAKGMIVMQKLLAGDPSAPPVLSPDLAKEMFTPQETGTDPCVDKIPHFHAKQGLGYLLEGGNCGVERFWHWGDNPGYKALQAPLGQAKRRRDPNGRCDVVPEEEEAGEGDELDLQSFLEGVSEDDPELLRIMPSFTMPSFGALRTVEDADRARAAASSDSALDLL</sequence>
<protein>
    <recommendedName>
        <fullName evidence="3">Beta-lactamase-related domain-containing protein</fullName>
    </recommendedName>
</protein>
<dbReference type="Proteomes" id="UP000013827">
    <property type="component" value="Unassembled WGS sequence"/>
</dbReference>
<dbReference type="GeneID" id="17265658"/>
<dbReference type="Gene3D" id="3.40.710.10">
    <property type="entry name" value="DD-peptidase/beta-lactamase superfamily"/>
    <property type="match status" value="1"/>
</dbReference>
<dbReference type="STRING" id="2903.R1CC35"/>
<feature type="chain" id="PRO_5044244384" description="Beta-lactamase-related domain-containing protein" evidence="2">
    <location>
        <begin position="26"/>
        <end position="725"/>
    </location>
</feature>
<reference evidence="5" key="1">
    <citation type="journal article" date="2013" name="Nature">
        <title>Pan genome of the phytoplankton Emiliania underpins its global distribution.</title>
        <authorList>
            <person name="Read B.A."/>
            <person name="Kegel J."/>
            <person name="Klute M.J."/>
            <person name="Kuo A."/>
            <person name="Lefebvre S.C."/>
            <person name="Maumus F."/>
            <person name="Mayer C."/>
            <person name="Miller J."/>
            <person name="Monier A."/>
            <person name="Salamov A."/>
            <person name="Young J."/>
            <person name="Aguilar M."/>
            <person name="Claverie J.M."/>
            <person name="Frickenhaus S."/>
            <person name="Gonzalez K."/>
            <person name="Herman E.K."/>
            <person name="Lin Y.C."/>
            <person name="Napier J."/>
            <person name="Ogata H."/>
            <person name="Sarno A.F."/>
            <person name="Shmutz J."/>
            <person name="Schroeder D."/>
            <person name="de Vargas C."/>
            <person name="Verret F."/>
            <person name="von Dassow P."/>
            <person name="Valentin K."/>
            <person name="Van de Peer Y."/>
            <person name="Wheeler G."/>
            <person name="Dacks J.B."/>
            <person name="Delwiche C.F."/>
            <person name="Dyhrman S.T."/>
            <person name="Glockner G."/>
            <person name="John U."/>
            <person name="Richards T."/>
            <person name="Worden A.Z."/>
            <person name="Zhang X."/>
            <person name="Grigoriev I.V."/>
            <person name="Allen A.E."/>
            <person name="Bidle K."/>
            <person name="Borodovsky M."/>
            <person name="Bowler C."/>
            <person name="Brownlee C."/>
            <person name="Cock J.M."/>
            <person name="Elias M."/>
            <person name="Gladyshev V.N."/>
            <person name="Groth M."/>
            <person name="Guda C."/>
            <person name="Hadaegh A."/>
            <person name="Iglesias-Rodriguez M.D."/>
            <person name="Jenkins J."/>
            <person name="Jones B.M."/>
            <person name="Lawson T."/>
            <person name="Leese F."/>
            <person name="Lindquist E."/>
            <person name="Lobanov A."/>
            <person name="Lomsadze A."/>
            <person name="Malik S.B."/>
            <person name="Marsh M.E."/>
            <person name="Mackinder L."/>
            <person name="Mock T."/>
            <person name="Mueller-Roeber B."/>
            <person name="Pagarete A."/>
            <person name="Parker M."/>
            <person name="Probert I."/>
            <person name="Quesneville H."/>
            <person name="Raines C."/>
            <person name="Rensing S.A."/>
            <person name="Riano-Pachon D.M."/>
            <person name="Richier S."/>
            <person name="Rokitta S."/>
            <person name="Shiraiwa Y."/>
            <person name="Soanes D.M."/>
            <person name="van der Giezen M."/>
            <person name="Wahlund T.M."/>
            <person name="Williams B."/>
            <person name="Wilson W."/>
            <person name="Wolfe G."/>
            <person name="Wurch L.L."/>
        </authorList>
    </citation>
    <scope>NUCLEOTIDE SEQUENCE</scope>
</reference>
<keyword evidence="5" id="KW-1185">Reference proteome</keyword>
<dbReference type="eggNOG" id="ENOG502SU2C">
    <property type="taxonomic scope" value="Eukaryota"/>
</dbReference>
<dbReference type="PaxDb" id="2903-EOD19917"/>
<dbReference type="InterPro" id="IPR050789">
    <property type="entry name" value="Diverse_Enzym_Activities"/>
</dbReference>
<organism evidence="4 5">
    <name type="scientific">Emiliania huxleyi (strain CCMP1516)</name>
    <dbReference type="NCBI Taxonomy" id="280463"/>
    <lineage>
        <taxon>Eukaryota</taxon>
        <taxon>Haptista</taxon>
        <taxon>Haptophyta</taxon>
        <taxon>Prymnesiophyceae</taxon>
        <taxon>Isochrysidales</taxon>
        <taxon>Noelaerhabdaceae</taxon>
        <taxon>Emiliania</taxon>
    </lineage>
</organism>
<proteinExistence type="predicted"/>
<dbReference type="EnsemblProtists" id="EOD19917">
    <property type="protein sequence ID" value="EOD19917"/>
    <property type="gene ID" value="EMIHUDRAFT_463923"/>
</dbReference>
<evidence type="ECO:0000259" key="3">
    <source>
        <dbReference type="Pfam" id="PF00144"/>
    </source>
</evidence>
<dbReference type="PANTHER" id="PTHR43283:SF11">
    <property type="entry name" value="BETA-LACTAMASE-RELATED DOMAIN-CONTAINING PROTEIN"/>
    <property type="match status" value="1"/>
</dbReference>
<evidence type="ECO:0000313" key="4">
    <source>
        <dbReference type="EnsemblProtists" id="EOD19917"/>
    </source>
</evidence>
<dbReference type="HOGENOM" id="CLU_397644_0_0_1"/>
<feature type="signal peptide" evidence="2">
    <location>
        <begin position="1"/>
        <end position="25"/>
    </location>
</feature>
<accession>A0A0D3J8T2</accession>
<keyword evidence="2" id="KW-0732">Signal</keyword>
<dbReference type="RefSeq" id="XP_005772346.1">
    <property type="nucleotide sequence ID" value="XM_005772289.1"/>
</dbReference>
<name>A0A0D3J8T2_EMIH1</name>
<dbReference type="InterPro" id="IPR012338">
    <property type="entry name" value="Beta-lactam/transpept-like"/>
</dbReference>
<evidence type="ECO:0000313" key="5">
    <source>
        <dbReference type="Proteomes" id="UP000013827"/>
    </source>
</evidence>
<dbReference type="PANTHER" id="PTHR43283">
    <property type="entry name" value="BETA-LACTAMASE-RELATED"/>
    <property type="match status" value="1"/>
</dbReference>
<evidence type="ECO:0000256" key="2">
    <source>
        <dbReference type="SAM" id="SignalP"/>
    </source>
</evidence>
<dbReference type="SUPFAM" id="SSF56601">
    <property type="entry name" value="beta-lactamase/transpeptidase-like"/>
    <property type="match status" value="1"/>
</dbReference>
<reference evidence="4" key="2">
    <citation type="submission" date="2024-10" db="UniProtKB">
        <authorList>
            <consortium name="EnsemblProtists"/>
        </authorList>
    </citation>
    <scope>IDENTIFICATION</scope>
</reference>
<keyword evidence="1" id="KW-0378">Hydrolase</keyword>
<dbReference type="Pfam" id="PF00144">
    <property type="entry name" value="Beta-lactamase"/>
    <property type="match status" value="1"/>
</dbReference>
<dbReference type="KEGG" id="ehx:EMIHUDRAFT_463923"/>
<dbReference type="GO" id="GO:0016787">
    <property type="term" value="F:hydrolase activity"/>
    <property type="evidence" value="ECO:0007669"/>
    <property type="project" value="UniProtKB-KW"/>
</dbReference>